<dbReference type="PANTHER" id="PTHR36122:SF2">
    <property type="entry name" value="NICOTINAMIDE RIBOSIDE TRANSPORTER PNUC"/>
    <property type="match status" value="1"/>
</dbReference>
<keyword evidence="4 7" id="KW-0812">Transmembrane</keyword>
<evidence type="ECO:0000256" key="2">
    <source>
        <dbReference type="ARBA" id="ARBA00022448"/>
    </source>
</evidence>
<evidence type="ECO:0000313" key="9">
    <source>
        <dbReference type="EMBL" id="CAB4778190.1"/>
    </source>
</evidence>
<keyword evidence="3" id="KW-1003">Cell membrane</keyword>
<dbReference type="NCBIfam" id="TIGR01528">
    <property type="entry name" value="NMN_trans_PnuC"/>
    <property type="match status" value="1"/>
</dbReference>
<dbReference type="EMBL" id="CAEZUA010000044">
    <property type="protein sequence ID" value="CAB4589730.1"/>
    <property type="molecule type" value="Genomic_DNA"/>
</dbReference>
<dbReference type="GO" id="GO:0005886">
    <property type="term" value="C:plasma membrane"/>
    <property type="evidence" value="ECO:0007669"/>
    <property type="project" value="UniProtKB-SubCell"/>
</dbReference>
<feature type="transmembrane region" description="Helical" evidence="7">
    <location>
        <begin position="94"/>
        <end position="111"/>
    </location>
</feature>
<evidence type="ECO:0000256" key="7">
    <source>
        <dbReference type="SAM" id="Phobius"/>
    </source>
</evidence>
<evidence type="ECO:0000313" key="8">
    <source>
        <dbReference type="EMBL" id="CAB4589730.1"/>
    </source>
</evidence>
<evidence type="ECO:0000313" key="10">
    <source>
        <dbReference type="EMBL" id="CAB4849526.1"/>
    </source>
</evidence>
<evidence type="ECO:0000256" key="6">
    <source>
        <dbReference type="ARBA" id="ARBA00023136"/>
    </source>
</evidence>
<gene>
    <name evidence="8" type="ORF">UFOPK1773_00762</name>
    <name evidence="9" type="ORF">UFOPK2931_00584</name>
    <name evidence="10" type="ORF">UFOPK3287_00556</name>
    <name evidence="11" type="ORF">UFOPK3916_00196</name>
</gene>
<dbReference type="EMBL" id="CAEZZZ010000024">
    <property type="protein sequence ID" value="CAB4778190.1"/>
    <property type="molecule type" value="Genomic_DNA"/>
</dbReference>
<keyword evidence="5 7" id="KW-1133">Transmembrane helix</keyword>
<keyword evidence="2" id="KW-0813">Transport</keyword>
<evidence type="ECO:0000313" key="11">
    <source>
        <dbReference type="EMBL" id="CAB4969096.1"/>
    </source>
</evidence>
<dbReference type="PANTHER" id="PTHR36122">
    <property type="entry name" value="NICOTINAMIDE RIBOSIDE TRANSPORTER PNUC"/>
    <property type="match status" value="1"/>
</dbReference>
<dbReference type="Pfam" id="PF04973">
    <property type="entry name" value="NMN_transporter"/>
    <property type="match status" value="1"/>
</dbReference>
<dbReference type="AlphaFoldDB" id="A0A6J6W1A5"/>
<evidence type="ECO:0000256" key="5">
    <source>
        <dbReference type="ARBA" id="ARBA00022989"/>
    </source>
</evidence>
<evidence type="ECO:0000256" key="1">
    <source>
        <dbReference type="ARBA" id="ARBA00004651"/>
    </source>
</evidence>
<feature type="transmembrane region" description="Helical" evidence="7">
    <location>
        <begin position="118"/>
        <end position="138"/>
    </location>
</feature>
<sequence>MSTLITIWGYELSFLEFFAAFTSFIGVGIAITGRRSTWPWWIISSLLYGIFFFKINLIASAALQLVFIAAGIWGWYGWAPTGAVPGKLTKKAKLLWAIALIISWVALAPFLHSIGAAATWSDSFLFLGSFIAQILMVYEKYENWPLWFIVDAVATVEYFILGYAFTSILYLAFTIMAVVGWRGWLSKTAQK</sequence>
<dbReference type="EMBL" id="CAFBOE010000007">
    <property type="protein sequence ID" value="CAB4969096.1"/>
    <property type="molecule type" value="Genomic_DNA"/>
</dbReference>
<dbReference type="EMBL" id="CAFBJH010000025">
    <property type="protein sequence ID" value="CAB4849526.1"/>
    <property type="molecule type" value="Genomic_DNA"/>
</dbReference>
<protein>
    <submittedName>
        <fullName evidence="9">Unannotated protein</fullName>
    </submittedName>
</protein>
<comment type="subcellular location">
    <subcellularLocation>
        <location evidence="1">Cell membrane</location>
        <topology evidence="1">Multi-pass membrane protein</topology>
    </subcellularLocation>
</comment>
<organism evidence="9">
    <name type="scientific">freshwater metagenome</name>
    <dbReference type="NCBI Taxonomy" id="449393"/>
    <lineage>
        <taxon>unclassified sequences</taxon>
        <taxon>metagenomes</taxon>
        <taxon>ecological metagenomes</taxon>
    </lineage>
</organism>
<name>A0A6J6W1A5_9ZZZZ</name>
<dbReference type="GO" id="GO:0034257">
    <property type="term" value="F:nicotinamide riboside transmembrane transporter activity"/>
    <property type="evidence" value="ECO:0007669"/>
    <property type="project" value="InterPro"/>
</dbReference>
<dbReference type="InterPro" id="IPR006419">
    <property type="entry name" value="NMN_transpt_PnuC"/>
</dbReference>
<accession>A0A6J6W1A5</accession>
<feature type="transmembrane region" description="Helical" evidence="7">
    <location>
        <begin position="158"/>
        <end position="181"/>
    </location>
</feature>
<reference evidence="9" key="1">
    <citation type="submission" date="2020-05" db="EMBL/GenBank/DDBJ databases">
        <authorList>
            <person name="Chiriac C."/>
            <person name="Salcher M."/>
            <person name="Ghai R."/>
            <person name="Kavagutti S V."/>
        </authorList>
    </citation>
    <scope>NUCLEOTIDE SEQUENCE</scope>
</reference>
<evidence type="ECO:0000256" key="3">
    <source>
        <dbReference type="ARBA" id="ARBA00022475"/>
    </source>
</evidence>
<proteinExistence type="predicted"/>
<evidence type="ECO:0000256" key="4">
    <source>
        <dbReference type="ARBA" id="ARBA00022692"/>
    </source>
</evidence>
<feature type="transmembrane region" description="Helical" evidence="7">
    <location>
        <begin position="12"/>
        <end position="33"/>
    </location>
</feature>
<feature type="transmembrane region" description="Helical" evidence="7">
    <location>
        <begin position="45"/>
        <end position="74"/>
    </location>
</feature>
<keyword evidence="6 7" id="KW-0472">Membrane</keyword>